<evidence type="ECO:0000256" key="1">
    <source>
        <dbReference type="ARBA" id="ARBA00008668"/>
    </source>
</evidence>
<feature type="chain" id="PRO_5040166375" evidence="5">
    <location>
        <begin position="28"/>
        <end position="414"/>
    </location>
</feature>
<gene>
    <name evidence="7" type="primary">LOC110803184</name>
</gene>
<dbReference type="Proteomes" id="UP000813463">
    <property type="component" value="Chromosome 2"/>
</dbReference>
<dbReference type="GeneID" id="110803184"/>
<dbReference type="OrthoDB" id="1600564at2759"/>
<dbReference type="RefSeq" id="XP_021864361.1">
    <property type="nucleotide sequence ID" value="XM_022008669.2"/>
</dbReference>
<dbReference type="PANTHER" id="PTHR22835">
    <property type="entry name" value="ZINC FINGER FYVE DOMAIN CONTAINING PROTEIN"/>
    <property type="match status" value="1"/>
</dbReference>
<reference evidence="7" key="2">
    <citation type="submission" date="2025-08" db="UniProtKB">
        <authorList>
            <consortium name="RefSeq"/>
        </authorList>
    </citation>
    <scope>IDENTIFICATION</scope>
    <source>
        <tissue evidence="7">Leaf</tissue>
    </source>
</reference>
<dbReference type="Pfam" id="PF00657">
    <property type="entry name" value="Lipase_GDSL"/>
    <property type="match status" value="1"/>
</dbReference>
<accession>A0A9R0JBA8</accession>
<dbReference type="KEGG" id="soe:110803184"/>
<dbReference type="InterPro" id="IPR036514">
    <property type="entry name" value="SGNH_hydro_sf"/>
</dbReference>
<keyword evidence="6" id="KW-1185">Reference proteome</keyword>
<evidence type="ECO:0000313" key="7">
    <source>
        <dbReference type="RefSeq" id="XP_021864361.1"/>
    </source>
</evidence>
<evidence type="ECO:0000256" key="3">
    <source>
        <dbReference type="ARBA" id="ARBA00022801"/>
    </source>
</evidence>
<dbReference type="AlphaFoldDB" id="A0A9R0JBA8"/>
<dbReference type="PANTHER" id="PTHR22835:SF517">
    <property type="entry name" value="GDSL-LIKE LIPASE_ACYLHYDROLASE FAMILY PROTEIN, EXPRESSED"/>
    <property type="match status" value="1"/>
</dbReference>
<organism evidence="6 7">
    <name type="scientific">Spinacia oleracea</name>
    <name type="common">Spinach</name>
    <dbReference type="NCBI Taxonomy" id="3562"/>
    <lineage>
        <taxon>Eukaryota</taxon>
        <taxon>Viridiplantae</taxon>
        <taxon>Streptophyta</taxon>
        <taxon>Embryophyta</taxon>
        <taxon>Tracheophyta</taxon>
        <taxon>Spermatophyta</taxon>
        <taxon>Magnoliopsida</taxon>
        <taxon>eudicotyledons</taxon>
        <taxon>Gunneridae</taxon>
        <taxon>Pentapetalae</taxon>
        <taxon>Caryophyllales</taxon>
        <taxon>Chenopodiaceae</taxon>
        <taxon>Chenopodioideae</taxon>
        <taxon>Anserineae</taxon>
        <taxon>Spinacia</taxon>
    </lineage>
</organism>
<dbReference type="InterPro" id="IPR001087">
    <property type="entry name" value="GDSL"/>
</dbReference>
<evidence type="ECO:0000256" key="4">
    <source>
        <dbReference type="ARBA" id="ARBA00023180"/>
    </source>
</evidence>
<dbReference type="InterPro" id="IPR035669">
    <property type="entry name" value="SGNH_plant_lipase-like"/>
</dbReference>
<protein>
    <submittedName>
        <fullName evidence="7">GDSL esterase/lipase At1g28610 isoform X1</fullName>
    </submittedName>
</protein>
<evidence type="ECO:0000256" key="2">
    <source>
        <dbReference type="ARBA" id="ARBA00022729"/>
    </source>
</evidence>
<feature type="signal peptide" evidence="5">
    <location>
        <begin position="1"/>
        <end position="27"/>
    </location>
</feature>
<keyword evidence="2 5" id="KW-0732">Signal</keyword>
<evidence type="ECO:0000313" key="6">
    <source>
        <dbReference type="Proteomes" id="UP000813463"/>
    </source>
</evidence>
<sequence>MVARVSIILPLSLVVALILCFATVALSSTFTDDNPIRVVSDGPHDFQSSDVFTNIVDIHDDDDDDDDAPILPRSNIKAIYQFGDSISDTGNLIHENPTFKYARLPYGISFFQIPTGRPSNGLLMIDYFTKYLKMPFLDPYLKKDGNFSHGVNFAVAGAAALNTSILAMKDIVTSNVTNSSLLVQLDWFKSHLNSICSTASECKEKLGKSLIMMGEIGGNDYNSVLFGKTSMLKAYDLVPEVVQVIKYVIKEVIKLGAIRIVVPGNFPVGCMAINLALYKTNDSRMYDELQCLKHLNQFAEFQNNKLQQAIRELQKDHPHVTIVYADYFSAFKEIIKHATSLGFDKDATMKVCCGVGENEYNFDMNRQCGSDGVVACEHPNQRIFWDGIHLTQHAYRIMANWLIKYNFDPIFSMT</sequence>
<dbReference type="GO" id="GO:0016788">
    <property type="term" value="F:hydrolase activity, acting on ester bonds"/>
    <property type="evidence" value="ECO:0007669"/>
    <property type="project" value="InterPro"/>
</dbReference>
<evidence type="ECO:0000256" key="5">
    <source>
        <dbReference type="SAM" id="SignalP"/>
    </source>
</evidence>
<name>A0A9R0JBA8_SPIOL</name>
<comment type="similarity">
    <text evidence="1">Belongs to the 'GDSL' lipolytic enzyme family.</text>
</comment>
<proteinExistence type="inferred from homology"/>
<keyword evidence="4" id="KW-0325">Glycoprotein</keyword>
<reference evidence="6" key="1">
    <citation type="journal article" date="2021" name="Nat. Commun.">
        <title>Genomic analyses provide insights into spinach domestication and the genetic basis of agronomic traits.</title>
        <authorList>
            <person name="Cai X."/>
            <person name="Sun X."/>
            <person name="Xu C."/>
            <person name="Sun H."/>
            <person name="Wang X."/>
            <person name="Ge C."/>
            <person name="Zhang Z."/>
            <person name="Wang Q."/>
            <person name="Fei Z."/>
            <person name="Jiao C."/>
            <person name="Wang Q."/>
        </authorList>
    </citation>
    <scope>NUCLEOTIDE SEQUENCE [LARGE SCALE GENOMIC DNA]</scope>
    <source>
        <strain evidence="6">cv. Varoflay</strain>
    </source>
</reference>
<dbReference type="SUPFAM" id="SSF52266">
    <property type="entry name" value="SGNH hydrolase"/>
    <property type="match status" value="1"/>
</dbReference>
<dbReference type="CDD" id="cd01837">
    <property type="entry name" value="SGNH_plant_lipase_like"/>
    <property type="match status" value="1"/>
</dbReference>
<dbReference type="Gene3D" id="3.40.50.1110">
    <property type="entry name" value="SGNH hydrolase"/>
    <property type="match status" value="1"/>
</dbReference>
<keyword evidence="3" id="KW-0378">Hydrolase</keyword>